<proteinExistence type="predicted"/>
<keyword evidence="1" id="KW-0812">Transmembrane</keyword>
<evidence type="ECO:0000256" key="1">
    <source>
        <dbReference type="SAM" id="Phobius"/>
    </source>
</evidence>
<evidence type="ECO:0000313" key="3">
    <source>
        <dbReference type="Proteomes" id="UP001430953"/>
    </source>
</evidence>
<reference evidence="2 3" key="1">
    <citation type="submission" date="2023-03" db="EMBL/GenBank/DDBJ databases">
        <title>High recombination rates correlate with genetic variation in Cardiocondyla obscurior ants.</title>
        <authorList>
            <person name="Errbii M."/>
        </authorList>
    </citation>
    <scope>NUCLEOTIDE SEQUENCE [LARGE SCALE GENOMIC DNA]</scope>
    <source>
        <strain evidence="2">Alpha-2009</strain>
        <tissue evidence="2">Whole body</tissue>
    </source>
</reference>
<keyword evidence="3" id="KW-1185">Reference proteome</keyword>
<protein>
    <submittedName>
        <fullName evidence="2">Uncharacterized protein</fullName>
    </submittedName>
</protein>
<name>A0AAW2EKH0_9HYME</name>
<keyword evidence="1" id="KW-0472">Membrane</keyword>
<keyword evidence="1" id="KW-1133">Transmembrane helix</keyword>
<feature type="transmembrane region" description="Helical" evidence="1">
    <location>
        <begin position="12"/>
        <end position="30"/>
    </location>
</feature>
<dbReference type="AlphaFoldDB" id="A0AAW2EKH0"/>
<organism evidence="2 3">
    <name type="scientific">Cardiocondyla obscurior</name>
    <dbReference type="NCBI Taxonomy" id="286306"/>
    <lineage>
        <taxon>Eukaryota</taxon>
        <taxon>Metazoa</taxon>
        <taxon>Ecdysozoa</taxon>
        <taxon>Arthropoda</taxon>
        <taxon>Hexapoda</taxon>
        <taxon>Insecta</taxon>
        <taxon>Pterygota</taxon>
        <taxon>Neoptera</taxon>
        <taxon>Endopterygota</taxon>
        <taxon>Hymenoptera</taxon>
        <taxon>Apocrita</taxon>
        <taxon>Aculeata</taxon>
        <taxon>Formicoidea</taxon>
        <taxon>Formicidae</taxon>
        <taxon>Myrmicinae</taxon>
        <taxon>Cardiocondyla</taxon>
    </lineage>
</organism>
<dbReference type="Proteomes" id="UP001430953">
    <property type="component" value="Unassembled WGS sequence"/>
</dbReference>
<feature type="transmembrane region" description="Helical" evidence="1">
    <location>
        <begin position="70"/>
        <end position="90"/>
    </location>
</feature>
<gene>
    <name evidence="2" type="ORF">PUN28_018262</name>
</gene>
<evidence type="ECO:0000313" key="2">
    <source>
        <dbReference type="EMBL" id="KAL0102844.1"/>
    </source>
</evidence>
<accession>A0AAW2EKH0</accession>
<sequence length="136" mass="15911">MRVILFSQIFRIAASFVSVLLLHVTVSQFYDDKDSDEDAFYCEGQQHNIYSKSRVQCNHLLSKNPLQSPLLLVTGSLIDAIFLFFFRDYIRNNPNKIIRKIIEHYKNCSFYFKIKIIRCGLPMRKHTLVSVSVIAF</sequence>
<comment type="caution">
    <text evidence="2">The sequence shown here is derived from an EMBL/GenBank/DDBJ whole genome shotgun (WGS) entry which is preliminary data.</text>
</comment>
<dbReference type="EMBL" id="JADYXP020000022">
    <property type="protein sequence ID" value="KAL0102844.1"/>
    <property type="molecule type" value="Genomic_DNA"/>
</dbReference>